<proteinExistence type="inferred from homology"/>
<dbReference type="Pfam" id="PF03776">
    <property type="entry name" value="MinE"/>
    <property type="match status" value="1"/>
</dbReference>
<comment type="function">
    <text evidence="5 6">Prevents the cell division inhibition by proteins MinC and MinD at internal division sites while permitting inhibition at polar sites. This ensures cell division at the proper site by restricting the formation of a division septum at the midpoint of the long axis of the cell.</text>
</comment>
<comment type="similarity">
    <text evidence="1 6">Belongs to the MinE family.</text>
</comment>
<sequence length="83" mass="9802">MMILDLFLSKRKYTANLAKKRLQIIIKQSKKNLKEPDYFPQLKNDLLLVIAKYIKIKSNQVSIQIEKNNKNIFILEVNIPNTK</sequence>
<keyword evidence="3 6" id="KW-0132">Cell division</keyword>
<evidence type="ECO:0000313" key="8">
    <source>
        <dbReference type="Proteomes" id="UP000294455"/>
    </source>
</evidence>
<dbReference type="NCBIfam" id="TIGR01215">
    <property type="entry name" value="minE"/>
    <property type="match status" value="1"/>
</dbReference>
<evidence type="ECO:0000256" key="2">
    <source>
        <dbReference type="ARBA" id="ARBA00020112"/>
    </source>
</evidence>
<gene>
    <name evidence="6 7" type="primary">minE</name>
    <name evidence="7" type="ORF">BUCIPICE3303_213</name>
</gene>
<reference evidence="7 8" key="1">
    <citation type="submission" date="2019-02" db="EMBL/GenBank/DDBJ databases">
        <authorList>
            <person name="Manzano-Marin A."/>
            <person name="Manzano-Marin A."/>
        </authorList>
    </citation>
    <scope>NUCLEOTIDE SEQUENCE [LARGE SCALE GENOMIC DNA]</scope>
    <source>
        <strain evidence="7 8">BuCipiceae</strain>
    </source>
</reference>
<organism evidence="7 8">
    <name type="scientific">Buchnera aphidicola</name>
    <name type="common">Cinara piceae</name>
    <dbReference type="NCBI Taxonomy" id="1660043"/>
    <lineage>
        <taxon>Bacteria</taxon>
        <taxon>Pseudomonadati</taxon>
        <taxon>Pseudomonadota</taxon>
        <taxon>Gammaproteobacteria</taxon>
        <taxon>Enterobacterales</taxon>
        <taxon>Erwiniaceae</taxon>
        <taxon>Buchnera</taxon>
    </lineage>
</organism>
<dbReference type="NCBIfam" id="NF001422">
    <property type="entry name" value="PRK00296.1"/>
    <property type="match status" value="1"/>
</dbReference>
<evidence type="ECO:0000256" key="5">
    <source>
        <dbReference type="ARBA" id="ARBA00025265"/>
    </source>
</evidence>
<evidence type="ECO:0000313" key="7">
    <source>
        <dbReference type="EMBL" id="VFP88362.1"/>
    </source>
</evidence>
<evidence type="ECO:0000256" key="6">
    <source>
        <dbReference type="HAMAP-Rule" id="MF_00262"/>
    </source>
</evidence>
<name>A0A803FTX6_9GAMM</name>
<dbReference type="GO" id="GO:0032955">
    <property type="term" value="P:regulation of division septum assembly"/>
    <property type="evidence" value="ECO:0007669"/>
    <property type="project" value="InterPro"/>
</dbReference>
<evidence type="ECO:0000256" key="3">
    <source>
        <dbReference type="ARBA" id="ARBA00022618"/>
    </source>
</evidence>
<dbReference type="InterPro" id="IPR005527">
    <property type="entry name" value="MinE"/>
</dbReference>
<dbReference type="Proteomes" id="UP000294455">
    <property type="component" value="Chromosome"/>
</dbReference>
<dbReference type="SUPFAM" id="SSF55229">
    <property type="entry name" value="Cell division protein MinE topological specificity domain"/>
    <property type="match status" value="1"/>
</dbReference>
<dbReference type="EMBL" id="LR217739">
    <property type="protein sequence ID" value="VFP88362.1"/>
    <property type="molecule type" value="Genomic_DNA"/>
</dbReference>
<dbReference type="GO" id="GO:0051301">
    <property type="term" value="P:cell division"/>
    <property type="evidence" value="ECO:0007669"/>
    <property type="project" value="UniProtKB-KW"/>
</dbReference>
<evidence type="ECO:0000256" key="4">
    <source>
        <dbReference type="ARBA" id="ARBA00023306"/>
    </source>
</evidence>
<keyword evidence="4 6" id="KW-0131">Cell cycle</keyword>
<accession>A0A803FTX6</accession>
<dbReference type="AlphaFoldDB" id="A0A803FTX6"/>
<dbReference type="HAMAP" id="MF_00262">
    <property type="entry name" value="MinE"/>
    <property type="match status" value="1"/>
</dbReference>
<protein>
    <recommendedName>
        <fullName evidence="2 6">Cell division topological specificity factor</fullName>
    </recommendedName>
</protein>
<dbReference type="InterPro" id="IPR036707">
    <property type="entry name" value="MinE_sf"/>
</dbReference>
<evidence type="ECO:0000256" key="1">
    <source>
        <dbReference type="ARBA" id="ARBA00008168"/>
    </source>
</evidence>
<dbReference type="Gene3D" id="3.30.1070.10">
    <property type="entry name" value="Cell division topological specificity factor MinE"/>
    <property type="match status" value="1"/>
</dbReference>